<gene>
    <name evidence="5" type="ORF">QYM36_007331</name>
</gene>
<feature type="non-terminal residue" evidence="5">
    <location>
        <position position="1"/>
    </location>
</feature>
<dbReference type="InterPro" id="IPR041677">
    <property type="entry name" value="DNA2/NAM7_AAA_11"/>
</dbReference>
<dbReference type="Pfam" id="PF21144">
    <property type="entry name" value="Aquarius_N_3rd"/>
    <property type="match status" value="1"/>
</dbReference>
<dbReference type="InterPro" id="IPR032174">
    <property type="entry name" value="Aquarius_N"/>
</dbReference>
<dbReference type="GO" id="GO:0003729">
    <property type="term" value="F:mRNA binding"/>
    <property type="evidence" value="ECO:0007669"/>
    <property type="project" value="TreeGrafter"/>
</dbReference>
<dbReference type="InterPro" id="IPR045055">
    <property type="entry name" value="DNA2/NAM7-like"/>
</dbReference>
<dbReference type="Pfam" id="PF21143">
    <property type="entry name" value="Aquarius_N_2nd"/>
    <property type="match status" value="1"/>
</dbReference>
<protein>
    <recommendedName>
        <fullName evidence="7">Intron-binding protein aquarius</fullName>
    </recommendedName>
</protein>
<feature type="domain" description="RNA helicase aquarius N-terminal" evidence="2">
    <location>
        <begin position="1"/>
        <end position="395"/>
    </location>
</feature>
<dbReference type="InterPro" id="IPR048967">
    <property type="entry name" value="Aquarius_insert"/>
</dbReference>
<dbReference type="Pfam" id="PF13086">
    <property type="entry name" value="AAA_11"/>
    <property type="match status" value="1"/>
</dbReference>
<name>A0AA88I8H6_ARTSF</name>
<accession>A0AA88I8H6</accession>
<dbReference type="EMBL" id="JAVRJZ010000011">
    <property type="protein sequence ID" value="KAK2717182.1"/>
    <property type="molecule type" value="Genomic_DNA"/>
</dbReference>
<feature type="domain" description="RNA helicase aquarius insertion" evidence="4">
    <location>
        <begin position="687"/>
        <end position="767"/>
    </location>
</feature>
<dbReference type="GO" id="GO:0071013">
    <property type="term" value="C:catalytic step 2 spliceosome"/>
    <property type="evidence" value="ECO:0007669"/>
    <property type="project" value="TreeGrafter"/>
</dbReference>
<dbReference type="InterPro" id="IPR027417">
    <property type="entry name" value="P-loop_NTPase"/>
</dbReference>
<evidence type="ECO:0000313" key="5">
    <source>
        <dbReference type="EMBL" id="KAK2717182.1"/>
    </source>
</evidence>
<dbReference type="SUPFAM" id="SSF52540">
    <property type="entry name" value="P-loop containing nucleoside triphosphate hydrolases"/>
    <property type="match status" value="1"/>
</dbReference>
<evidence type="ECO:0000259" key="3">
    <source>
        <dbReference type="Pfam" id="PF21143"/>
    </source>
</evidence>
<dbReference type="Pfam" id="PF16399">
    <property type="entry name" value="Aquarius_N_1st"/>
    <property type="match status" value="1"/>
</dbReference>
<keyword evidence="6" id="KW-1185">Reference proteome</keyword>
<dbReference type="Gene3D" id="3.40.50.300">
    <property type="entry name" value="P-loop containing nucleotide triphosphate hydrolases"/>
    <property type="match status" value="1"/>
</dbReference>
<feature type="domain" description="RNA helicase aquarius beta-barrel" evidence="3">
    <location>
        <begin position="475"/>
        <end position="639"/>
    </location>
</feature>
<organism evidence="5 6">
    <name type="scientific">Artemia franciscana</name>
    <name type="common">Brine shrimp</name>
    <name type="synonym">Artemia sanfranciscana</name>
    <dbReference type="NCBI Taxonomy" id="6661"/>
    <lineage>
        <taxon>Eukaryota</taxon>
        <taxon>Metazoa</taxon>
        <taxon>Ecdysozoa</taxon>
        <taxon>Arthropoda</taxon>
        <taxon>Crustacea</taxon>
        <taxon>Branchiopoda</taxon>
        <taxon>Anostraca</taxon>
        <taxon>Artemiidae</taxon>
        <taxon>Artemia</taxon>
    </lineage>
</organism>
<evidence type="ECO:0000259" key="4">
    <source>
        <dbReference type="Pfam" id="PF21144"/>
    </source>
</evidence>
<reference evidence="5" key="1">
    <citation type="submission" date="2023-07" db="EMBL/GenBank/DDBJ databases">
        <title>Chromosome-level genome assembly of Artemia franciscana.</title>
        <authorList>
            <person name="Jo E."/>
        </authorList>
    </citation>
    <scope>NUCLEOTIDE SEQUENCE</scope>
    <source>
        <tissue evidence="5">Whole body</tissue>
    </source>
</reference>
<proteinExistence type="predicted"/>
<dbReference type="GO" id="GO:0004386">
    <property type="term" value="F:helicase activity"/>
    <property type="evidence" value="ECO:0007669"/>
    <property type="project" value="InterPro"/>
</dbReference>
<dbReference type="PANTHER" id="PTHR10887">
    <property type="entry name" value="DNA2/NAM7 HELICASE FAMILY"/>
    <property type="match status" value="1"/>
</dbReference>
<dbReference type="InterPro" id="IPR048966">
    <property type="entry name" value="Aquarius_b-barrel"/>
</dbReference>
<feature type="domain" description="DNA2/NAM7 helicase helicase" evidence="1">
    <location>
        <begin position="778"/>
        <end position="893"/>
    </location>
</feature>
<sequence>MANKYWAPHSAGKHVAYNPDIVEDIYMLELRGSNFSTRRIMMLEFSQYLENYLWPNFDPATASQAHVMSIIIMVNEKFRERVPAWTIFQENPKHFQGFFQKLMQIALDDSPFAYLPEQASTIIFLNHCFNGLEVDVIREQVQRLVSLPTWICLQEGRREQELENNPRWKKYWKAFLKKDSKVPAEDKEKLDFERRFLKRLIEKFLGILEKIPQKGRIDEATLHYCERFLELLVDLEALLPTRRFFNTVLDDSHLVVKCSLSALNQRPEGELFTQLLEMLKFYTCFEINDETGDPLTDRDMMELHYGRITSLQRAAFVKFPDLRRFALSNVASVDTRETLVRHFEPLSAEVLYDIAAFLKLVPPRDKIETDDISKLEKWMDKNFLLQLLVSRHEKRSSQLQALNEMPLYPTEEIIWNEALVPNEYFSGDACLALPKLHLQFLTLHDYLLRNFNLFRLETTYEIRQDIEDALSRLRPWVDEYKQVTFSGWSRMAQPIINFAIVEVGKPNIGERQPSRVRADVSMVLNVRDVIKKEWEALRKHDPCFLITVRPTLGLDRQSDESIPFAKRYGVVAIRGCEIEGMLDQNGRVIEEGPEPKPELPGDMRSFRVWLDCNQYRVDMEKASAGGLDIYDTFNIIMRRRPKENNFKAVLETIRDLMNTDCVVPDWLHDIVLGYGNPGAAHYAEMPNEIPKLDFCDTFLDFKHLEASFPGYEIRTGKGGNEGLKPPFRLTFEEVLEKRKNPDCSTRGQKIINVDPYTPPNPGPYPFNKPKTNAVHFTPTQVEAIRSGMQPGLTLVVGPPGTGKTDVAVQIISNIYHNFPEQRTLIVTHSNMALNQLFEKIMALDVDERHLLRLGHGEEALETEKDFSRYGRVNYVLAKRLDLLQEVQRLQESLEVPGDVAYTCETAGYFYMQHVLARWQRFLSIVKPSSPRVVSVEDIANNFPFTVFFANAPQPLFKGKIYDEDMDIAEGCF</sequence>
<dbReference type="Proteomes" id="UP001187531">
    <property type="component" value="Unassembled WGS sequence"/>
</dbReference>
<evidence type="ECO:0000259" key="2">
    <source>
        <dbReference type="Pfam" id="PF16399"/>
    </source>
</evidence>
<dbReference type="AlphaFoldDB" id="A0AA88I8H6"/>
<evidence type="ECO:0000259" key="1">
    <source>
        <dbReference type="Pfam" id="PF13086"/>
    </source>
</evidence>
<evidence type="ECO:0000313" key="6">
    <source>
        <dbReference type="Proteomes" id="UP001187531"/>
    </source>
</evidence>
<evidence type="ECO:0008006" key="7">
    <source>
        <dbReference type="Google" id="ProtNLM"/>
    </source>
</evidence>
<comment type="caution">
    <text evidence="5">The sequence shown here is derived from an EMBL/GenBank/DDBJ whole genome shotgun (WGS) entry which is preliminary data.</text>
</comment>
<dbReference type="PANTHER" id="PTHR10887:SF5">
    <property type="entry name" value="RNA HELICASE AQUARIUS"/>
    <property type="match status" value="1"/>
</dbReference>